<dbReference type="SUPFAM" id="SSF51735">
    <property type="entry name" value="NAD(P)-binding Rossmann-fold domains"/>
    <property type="match status" value="1"/>
</dbReference>
<dbReference type="InterPro" id="IPR013149">
    <property type="entry name" value="ADH-like_C"/>
</dbReference>
<dbReference type="Pfam" id="PF08240">
    <property type="entry name" value="ADH_N"/>
    <property type="match status" value="1"/>
</dbReference>
<dbReference type="Gene3D" id="3.90.180.10">
    <property type="entry name" value="Medium-chain alcohol dehydrogenases, catalytic domain"/>
    <property type="match status" value="1"/>
</dbReference>
<feature type="region of interest" description="Disordered" evidence="6">
    <location>
        <begin position="974"/>
        <end position="1001"/>
    </location>
</feature>
<feature type="region of interest" description="Disordered" evidence="6">
    <location>
        <begin position="537"/>
        <end position="937"/>
    </location>
</feature>
<accession>A0A6P8ZDT0</accession>
<feature type="compositionally biased region" description="Basic residues" evidence="6">
    <location>
        <begin position="456"/>
        <end position="482"/>
    </location>
</feature>
<evidence type="ECO:0000256" key="1">
    <source>
        <dbReference type="ARBA" id="ARBA00001947"/>
    </source>
</evidence>
<dbReference type="InterPro" id="IPR013154">
    <property type="entry name" value="ADH-like_N"/>
</dbReference>
<gene>
    <name evidence="10" type="primary">LOC117575186</name>
</gene>
<dbReference type="Gene3D" id="3.40.50.720">
    <property type="entry name" value="NAD(P)-binding Rossmann-like Domain"/>
    <property type="match status" value="1"/>
</dbReference>
<protein>
    <submittedName>
        <fullName evidence="10">Uncharacterized protein LOC117575186 isoform X1</fullName>
    </submittedName>
</protein>
<feature type="domain" description="Alcohol dehydrogenase-like N-terminal" evidence="8">
    <location>
        <begin position="1139"/>
        <end position="1240"/>
    </location>
</feature>
<dbReference type="GeneID" id="117575186"/>
<feature type="compositionally biased region" description="Basic and acidic residues" evidence="6">
    <location>
        <begin position="799"/>
        <end position="820"/>
    </location>
</feature>
<feature type="compositionally biased region" description="Basic residues" evidence="6">
    <location>
        <begin position="991"/>
        <end position="1001"/>
    </location>
</feature>
<feature type="compositionally biased region" description="Basic and acidic residues" evidence="6">
    <location>
        <begin position="883"/>
        <end position="901"/>
    </location>
</feature>
<feature type="compositionally biased region" description="Basic and acidic residues" evidence="6">
    <location>
        <begin position="855"/>
        <end position="876"/>
    </location>
</feature>
<keyword evidence="3" id="KW-0479">Metal-binding</keyword>
<feature type="compositionally biased region" description="Basic and acidic residues" evidence="6">
    <location>
        <begin position="581"/>
        <end position="705"/>
    </location>
</feature>
<dbReference type="GO" id="GO:0003939">
    <property type="term" value="F:L-iditol 2-dehydrogenase (NAD+) activity"/>
    <property type="evidence" value="ECO:0007669"/>
    <property type="project" value="TreeGrafter"/>
</dbReference>
<evidence type="ECO:0000256" key="6">
    <source>
        <dbReference type="SAM" id="MobiDB-lite"/>
    </source>
</evidence>
<dbReference type="InterPro" id="IPR011032">
    <property type="entry name" value="GroES-like_sf"/>
</dbReference>
<feature type="compositionally biased region" description="Polar residues" evidence="6">
    <location>
        <begin position="909"/>
        <end position="922"/>
    </location>
</feature>
<feature type="domain" description="Alcohol dehydrogenase-like C-terminal" evidence="7">
    <location>
        <begin position="1280"/>
        <end position="1409"/>
    </location>
</feature>
<evidence type="ECO:0000313" key="9">
    <source>
        <dbReference type="Proteomes" id="UP000515160"/>
    </source>
</evidence>
<dbReference type="OrthoDB" id="3941538at2759"/>
<organism evidence="9 10">
    <name type="scientific">Drosophila albomicans</name>
    <name type="common">Fruit fly</name>
    <dbReference type="NCBI Taxonomy" id="7291"/>
    <lineage>
        <taxon>Eukaryota</taxon>
        <taxon>Metazoa</taxon>
        <taxon>Ecdysozoa</taxon>
        <taxon>Arthropoda</taxon>
        <taxon>Hexapoda</taxon>
        <taxon>Insecta</taxon>
        <taxon>Pterygota</taxon>
        <taxon>Neoptera</taxon>
        <taxon>Endopterygota</taxon>
        <taxon>Diptera</taxon>
        <taxon>Brachycera</taxon>
        <taxon>Muscomorpha</taxon>
        <taxon>Ephydroidea</taxon>
        <taxon>Drosophilidae</taxon>
        <taxon>Drosophila</taxon>
    </lineage>
</organism>
<feature type="compositionally biased region" description="Basic and acidic residues" evidence="6">
    <location>
        <begin position="712"/>
        <end position="792"/>
    </location>
</feature>
<evidence type="ECO:0000256" key="3">
    <source>
        <dbReference type="ARBA" id="ARBA00022723"/>
    </source>
</evidence>
<dbReference type="RefSeq" id="XP_034115187.1">
    <property type="nucleotide sequence ID" value="XM_034259296.2"/>
</dbReference>
<dbReference type="GO" id="GO:0046872">
    <property type="term" value="F:metal ion binding"/>
    <property type="evidence" value="ECO:0007669"/>
    <property type="project" value="UniProtKB-KW"/>
</dbReference>
<evidence type="ECO:0000256" key="5">
    <source>
        <dbReference type="ARBA" id="ARBA00023002"/>
    </source>
</evidence>
<dbReference type="Proteomes" id="UP000515160">
    <property type="component" value="Chromosome 2R"/>
</dbReference>
<sequence>MRIFGKMTRFLQISRCLRYHAPICRPHRLLHGSCKQWKKICSNCASWQPPLLMEIRPHLPMRIHVQLFTTRTTNVFTFNNASDMLRKRICFTGTQNEEAASQIVPVGVIVPDKGESNMKIVIVPLDLVNQDSDSLKNTLTVINELRKHANEIDLFTNTIIEDYRKDQLNNQTSDINNNSNIVEEKAPVMEELEQIAKADDIHLWDTYTTKEVDVVASSAPEISAPELELQAAVASLATDLAASTQADVAPMTPSPFTPSLPNAPPTLPINPNTVPITTPQTQPGAMPLADPIETQISAQPQNEDVPPEAEIQQITIDVPQQLGEHLADMAIASMQLSFEMNMTNVRDAILYGDELIMKDGPKLDNEPMVFLETNVKVDPANEPQFTVPLHFNALIKGTVDIDADRLNPEQLTQENLPNYNDAVTSIAANICSTALQQGFASELTSKPTAQANHDPHKSHAQARMALKRHQAQKHMKMDHKRPKVEYNSPKAALPNTLPQESLAAAVPMPLSPSLKDGCKHPIIKKKKKCPKPCKLPDPCKEDKCNRPQKHRKSKSEDKVEITASSGKKGGKDPCAKGSGGKGKDAKSGKDGKGGKDGKKDPCAKFKKGKDGKSGKDGKKDPCAKGGKDAKSAKKGEKGKDGKDKKDPCAKFKKGKDGKDAKSKKGGKDGKDKKDPCAKFKKGKDGKDAKSKKGGKDGKDKKDPCAKFKKGKGGKDAKSKKGGKDGKDKKDPCAKFKKGKDGKDAKSKKGGKGGKDGKDKKDPCAKFKKGKDGKDAKSKKGGKDGKDKKDPCAKFKKGKGGKDAKSKKGGKDGKDKKDPCAKFKKGKGGKDAKSKKGGKDGKDKKDPCAKFKKGKGGKDAKSKKGGKDGKDKKDPCAKFKKGKGGKDAKSKKGGKDGKGKKDPCKKKFSTCTSPLSQLNQSKSLWHPKRRLSTSRRTQSLKPARFTVYSTLVRRHYAGLQMSAWLPRTQFSRTYGKKDEGQKSKCAALQSKQPKRKHKKARTGLRTDCYGQHSDECPKKFVAKCSTVKFPKKKCENPKSKSKPPMAKMQKPKKKLPNVCKHANPRQERNKLLKSGLCSLNQMRMQSYSLLSIKRFVSQAATENCMPQEEEASSGSVEVVKIPVSYHIRKEHKERPNLKKYDVLIRTASIALTGSDIHVYENANRDIEGITLGHDATGFVEEIGSCVQNLHVGDRVVMEAALSCGICDYCKNGQYNICTDLVYNGFMASHQSHPADLCHRLPNSISMEEGTLTQTLAMGCQACFKANITPTSNVLIIGSTPTGVSTAMCAAAIGAKRVIVAGTMASALQTINRVFGFATIHFEPNALFGEVLETIYKNFDGWPNCAINCAVAPMTMNLAVMALQPCGVCVLSECECECASFNALDVLMKNIRIIPSFRSANMYPTALTLMKSGRAPMHKFIAKTFTWSELDEAFKSALHESNIGPRKIIVNSTEGINIGDLLKKKLNANVADNTKVACDK</sequence>
<evidence type="ECO:0000259" key="7">
    <source>
        <dbReference type="Pfam" id="PF00107"/>
    </source>
</evidence>
<dbReference type="Pfam" id="PF00107">
    <property type="entry name" value="ADH_zinc_N"/>
    <property type="match status" value="1"/>
</dbReference>
<dbReference type="PANTHER" id="PTHR43161">
    <property type="entry name" value="SORBITOL DEHYDROGENASE"/>
    <property type="match status" value="1"/>
</dbReference>
<keyword evidence="5" id="KW-0560">Oxidoreductase</keyword>
<evidence type="ECO:0000256" key="2">
    <source>
        <dbReference type="ARBA" id="ARBA00008072"/>
    </source>
</evidence>
<proteinExistence type="inferred from homology"/>
<evidence type="ECO:0000259" key="8">
    <source>
        <dbReference type="Pfam" id="PF08240"/>
    </source>
</evidence>
<dbReference type="InterPro" id="IPR036291">
    <property type="entry name" value="NAD(P)-bd_dom_sf"/>
</dbReference>
<dbReference type="PANTHER" id="PTHR43161:SF9">
    <property type="entry name" value="SORBITOL DEHYDROGENASE"/>
    <property type="match status" value="1"/>
</dbReference>
<keyword evidence="9" id="KW-1185">Reference proteome</keyword>
<comment type="similarity">
    <text evidence="2">Belongs to the zinc-containing alcohol dehydrogenase family.</text>
</comment>
<name>A0A6P8ZDT0_DROAB</name>
<feature type="compositionally biased region" description="Basic and acidic residues" evidence="6">
    <location>
        <begin position="827"/>
        <end position="848"/>
    </location>
</feature>
<feature type="region of interest" description="Disordered" evidence="6">
    <location>
        <begin position="447"/>
        <end position="482"/>
    </location>
</feature>
<evidence type="ECO:0000313" key="10">
    <source>
        <dbReference type="RefSeq" id="XP_034115187.1"/>
    </source>
</evidence>
<comment type="cofactor">
    <cofactor evidence="1">
        <name>Zn(2+)</name>
        <dbReference type="ChEBI" id="CHEBI:29105"/>
    </cofactor>
</comment>
<dbReference type="SUPFAM" id="SSF50129">
    <property type="entry name" value="GroES-like"/>
    <property type="match status" value="1"/>
</dbReference>
<keyword evidence="4" id="KW-0862">Zinc</keyword>
<evidence type="ECO:0000256" key="4">
    <source>
        <dbReference type="ARBA" id="ARBA00022833"/>
    </source>
</evidence>
<feature type="region of interest" description="Disordered" evidence="6">
    <location>
        <begin position="1031"/>
        <end position="1056"/>
    </location>
</feature>
<reference evidence="10" key="1">
    <citation type="submission" date="2025-08" db="UniProtKB">
        <authorList>
            <consortium name="RefSeq"/>
        </authorList>
    </citation>
    <scope>IDENTIFICATION</scope>
    <source>
        <strain evidence="10">15112-1751.03</strain>
        <tissue evidence="10">Whole Adult</tissue>
    </source>
</reference>
<dbReference type="GO" id="GO:0006062">
    <property type="term" value="P:sorbitol catabolic process"/>
    <property type="evidence" value="ECO:0007669"/>
    <property type="project" value="TreeGrafter"/>
</dbReference>